<dbReference type="GO" id="GO:0006817">
    <property type="term" value="P:phosphate ion transport"/>
    <property type="evidence" value="ECO:0007669"/>
    <property type="project" value="UniProtKB-KW"/>
</dbReference>
<dbReference type="CDD" id="cd00082">
    <property type="entry name" value="HisKA"/>
    <property type="match status" value="1"/>
</dbReference>
<evidence type="ECO:0000256" key="11">
    <source>
        <dbReference type="ARBA" id="ARBA00022741"/>
    </source>
</evidence>
<dbReference type="Pfam" id="PF11808">
    <property type="entry name" value="PhoR"/>
    <property type="match status" value="1"/>
</dbReference>
<name>A0A422QD60_9BURK</name>
<dbReference type="InterPro" id="IPR003594">
    <property type="entry name" value="HATPase_dom"/>
</dbReference>
<dbReference type="GO" id="GO:0004721">
    <property type="term" value="F:phosphoprotein phosphatase activity"/>
    <property type="evidence" value="ECO:0007669"/>
    <property type="project" value="InterPro"/>
</dbReference>
<dbReference type="PANTHER" id="PTHR45453:SF1">
    <property type="entry name" value="PHOSPHATE REGULON SENSOR PROTEIN PHOR"/>
    <property type="match status" value="1"/>
</dbReference>
<evidence type="ECO:0000256" key="7">
    <source>
        <dbReference type="ARBA" id="ARBA00022553"/>
    </source>
</evidence>
<evidence type="ECO:0000256" key="18">
    <source>
        <dbReference type="SAM" id="Phobius"/>
    </source>
</evidence>
<dbReference type="FunFam" id="3.30.565.10:FF:000006">
    <property type="entry name" value="Sensor histidine kinase WalK"/>
    <property type="match status" value="1"/>
</dbReference>
<comment type="catalytic activity">
    <reaction evidence="1">
        <text>ATP + protein L-histidine = ADP + protein N-phospho-L-histidine.</text>
        <dbReference type="EC" id="2.7.13.3"/>
    </reaction>
</comment>
<dbReference type="Gene3D" id="3.30.565.10">
    <property type="entry name" value="Histidine kinase-like ATPase, C-terminal domain"/>
    <property type="match status" value="1"/>
</dbReference>
<dbReference type="InterPro" id="IPR021766">
    <property type="entry name" value="PhoR_N"/>
</dbReference>
<evidence type="ECO:0000256" key="4">
    <source>
        <dbReference type="ARBA" id="ARBA00019665"/>
    </source>
</evidence>
<dbReference type="GO" id="GO:0000155">
    <property type="term" value="F:phosphorelay sensor kinase activity"/>
    <property type="evidence" value="ECO:0007669"/>
    <property type="project" value="InterPro"/>
</dbReference>
<evidence type="ECO:0000256" key="12">
    <source>
        <dbReference type="ARBA" id="ARBA00022777"/>
    </source>
</evidence>
<dbReference type="Gene3D" id="1.10.287.130">
    <property type="match status" value="1"/>
</dbReference>
<dbReference type="InterPro" id="IPR036097">
    <property type="entry name" value="HisK_dim/P_sf"/>
</dbReference>
<keyword evidence="5" id="KW-0813">Transport</keyword>
<feature type="transmembrane region" description="Helical" evidence="18">
    <location>
        <begin position="28"/>
        <end position="47"/>
    </location>
</feature>
<evidence type="ECO:0000256" key="14">
    <source>
        <dbReference type="ARBA" id="ARBA00022989"/>
    </source>
</evidence>
<dbReference type="PANTHER" id="PTHR45453">
    <property type="entry name" value="PHOSPHATE REGULON SENSOR PROTEIN PHOR"/>
    <property type="match status" value="1"/>
</dbReference>
<keyword evidence="8" id="KW-0592">Phosphate transport</keyword>
<dbReference type="InterPro" id="IPR014310">
    <property type="entry name" value="Sig_transdc_His_kinase_PhoR"/>
</dbReference>
<dbReference type="AlphaFoldDB" id="A0A422QD60"/>
<protein>
    <recommendedName>
        <fullName evidence="4">Phosphate regulon sensor protein PhoR</fullName>
        <ecNumber evidence="3">2.7.13.3</ecNumber>
    </recommendedName>
</protein>
<dbReference type="InterPro" id="IPR050351">
    <property type="entry name" value="BphY/WalK/GraS-like"/>
</dbReference>
<dbReference type="InterPro" id="IPR035965">
    <property type="entry name" value="PAS-like_dom_sf"/>
</dbReference>
<reference evidence="20" key="1">
    <citation type="submission" date="2014-10" db="EMBL/GenBank/DDBJ databases">
        <title>Massilia sp. genome.</title>
        <authorList>
            <person name="Xu B."/>
            <person name="Dai L."/>
            <person name="Huang Z."/>
        </authorList>
    </citation>
    <scope>NUCLEOTIDE SEQUENCE [LARGE SCALE GENOMIC DNA]</scope>
    <source>
        <strain evidence="20">CFS-1</strain>
    </source>
</reference>
<dbReference type="SUPFAM" id="SSF55874">
    <property type="entry name" value="ATPase domain of HSP90 chaperone/DNA topoisomerase II/histidine kinase"/>
    <property type="match status" value="1"/>
</dbReference>
<evidence type="ECO:0000256" key="13">
    <source>
        <dbReference type="ARBA" id="ARBA00022840"/>
    </source>
</evidence>
<comment type="subcellular location">
    <subcellularLocation>
        <location evidence="2">Cell inner membrane</location>
        <topology evidence="2">Multi-pass membrane protein</topology>
    </subcellularLocation>
</comment>
<dbReference type="InterPro" id="IPR003661">
    <property type="entry name" value="HisK_dim/P_dom"/>
</dbReference>
<dbReference type="GO" id="GO:0005886">
    <property type="term" value="C:plasma membrane"/>
    <property type="evidence" value="ECO:0007669"/>
    <property type="project" value="UniProtKB-SubCell"/>
</dbReference>
<evidence type="ECO:0000256" key="2">
    <source>
        <dbReference type="ARBA" id="ARBA00004429"/>
    </source>
</evidence>
<evidence type="ECO:0000256" key="1">
    <source>
        <dbReference type="ARBA" id="ARBA00000085"/>
    </source>
</evidence>
<dbReference type="InterPro" id="IPR005467">
    <property type="entry name" value="His_kinase_dom"/>
</dbReference>
<comment type="caution">
    <text evidence="20">The sequence shown here is derived from an EMBL/GenBank/DDBJ whole genome shotgun (WGS) entry which is preliminary data.</text>
</comment>
<organism evidence="20 21">
    <name type="scientific">Massilia aurea</name>
    <dbReference type="NCBI Taxonomy" id="373040"/>
    <lineage>
        <taxon>Bacteria</taxon>
        <taxon>Pseudomonadati</taxon>
        <taxon>Pseudomonadota</taxon>
        <taxon>Betaproteobacteria</taxon>
        <taxon>Burkholderiales</taxon>
        <taxon>Oxalobacteraceae</taxon>
        <taxon>Telluria group</taxon>
        <taxon>Massilia</taxon>
    </lineage>
</organism>
<dbReference type="InterPro" id="IPR004358">
    <property type="entry name" value="Sig_transdc_His_kin-like_C"/>
</dbReference>
<feature type="domain" description="Histidine kinase" evidence="19">
    <location>
        <begin position="212"/>
        <end position="427"/>
    </location>
</feature>
<dbReference type="GO" id="GO:0016036">
    <property type="term" value="P:cellular response to phosphate starvation"/>
    <property type="evidence" value="ECO:0007669"/>
    <property type="project" value="TreeGrafter"/>
</dbReference>
<dbReference type="SMART" id="SM00388">
    <property type="entry name" value="HisKA"/>
    <property type="match status" value="1"/>
</dbReference>
<keyword evidence="10 18" id="KW-0812">Transmembrane</keyword>
<keyword evidence="9" id="KW-0808">Transferase</keyword>
<evidence type="ECO:0000256" key="9">
    <source>
        <dbReference type="ARBA" id="ARBA00022679"/>
    </source>
</evidence>
<evidence type="ECO:0000313" key="20">
    <source>
        <dbReference type="EMBL" id="RNF27933.1"/>
    </source>
</evidence>
<keyword evidence="11" id="KW-0547">Nucleotide-binding</keyword>
<evidence type="ECO:0000256" key="16">
    <source>
        <dbReference type="ARBA" id="ARBA00023136"/>
    </source>
</evidence>
<keyword evidence="15" id="KW-0902">Two-component regulatory system</keyword>
<keyword evidence="21" id="KW-1185">Reference proteome</keyword>
<keyword evidence="14 18" id="KW-1133">Transmembrane helix</keyword>
<evidence type="ECO:0000256" key="6">
    <source>
        <dbReference type="ARBA" id="ARBA00022475"/>
    </source>
</evidence>
<dbReference type="PROSITE" id="PS50109">
    <property type="entry name" value="HIS_KIN"/>
    <property type="match status" value="1"/>
</dbReference>
<dbReference type="Pfam" id="PF02518">
    <property type="entry name" value="HATPase_c"/>
    <property type="match status" value="1"/>
</dbReference>
<dbReference type="PRINTS" id="PR00344">
    <property type="entry name" value="BCTRLSENSOR"/>
</dbReference>
<evidence type="ECO:0000259" key="19">
    <source>
        <dbReference type="PROSITE" id="PS50109"/>
    </source>
</evidence>
<evidence type="ECO:0000256" key="10">
    <source>
        <dbReference type="ARBA" id="ARBA00022692"/>
    </source>
</evidence>
<keyword evidence="13" id="KW-0067">ATP-binding</keyword>
<dbReference type="SMART" id="SM00387">
    <property type="entry name" value="HATPase_c"/>
    <property type="match status" value="1"/>
</dbReference>
<evidence type="ECO:0000256" key="17">
    <source>
        <dbReference type="ARBA" id="ARBA00025207"/>
    </source>
</evidence>
<dbReference type="EMBL" id="JSAB01000433">
    <property type="protein sequence ID" value="RNF27933.1"/>
    <property type="molecule type" value="Genomic_DNA"/>
</dbReference>
<dbReference type="NCBIfam" id="TIGR02966">
    <property type="entry name" value="phoR_proteo"/>
    <property type="match status" value="1"/>
</dbReference>
<keyword evidence="6" id="KW-1003">Cell membrane</keyword>
<evidence type="ECO:0000256" key="8">
    <source>
        <dbReference type="ARBA" id="ARBA00022592"/>
    </source>
</evidence>
<dbReference type="OrthoDB" id="9813151at2"/>
<dbReference type="InterPro" id="IPR000014">
    <property type="entry name" value="PAS"/>
</dbReference>
<gene>
    <name evidence="20" type="ORF">NM04_25840</name>
</gene>
<keyword evidence="16 18" id="KW-0472">Membrane</keyword>
<accession>A0A422QD60</accession>
<dbReference type="InterPro" id="IPR036890">
    <property type="entry name" value="HATPase_C_sf"/>
</dbReference>
<dbReference type="FunFam" id="1.10.287.130:FF:000008">
    <property type="entry name" value="Two-component sensor histidine kinase"/>
    <property type="match status" value="1"/>
</dbReference>
<sequence length="430" mass="48446">MNPKLLFWVPALLRTALLFAVSGVVWWWFGLVAALSLALAGMAVAVFTQLSYLYKLGEWLDEPHSTRLPDGWGAWTDAFARLYRLRRDDERHQAELTEWLARFRQAMHLLPEGVAIMDDVLFLEWCNPAVEKHLGLTMERDKGLRVTNLVRHPDFIDYIVLGRYEQPLTLSFRGRKLECRIIPFENRRQILVTHDATDTERIEAMRRDFIANASHELRTPLTVIVGFLEIAMSDPGIDVATRMAHLNLMTEQAHRMQRLIQDMLTLSRLESDEYPMKRERVDVRSLIDSIAAEARALSGGRHTIDVAVDGPDVMGSMEELRSAFANLASNAVRYSPNGGTIRLAWTRGADALSFAVTDCGIGIDPEHIPRLTERFYRVDKSRSRETQGTGLGLAIVKHVLLRHGGKLTITSHPGKGSTFSASLPNTSLPA</sequence>
<dbReference type="Proteomes" id="UP000283254">
    <property type="component" value="Unassembled WGS sequence"/>
</dbReference>
<comment type="function">
    <text evidence="17">Member of the two-component regulatory system PhoR/PhoB involved in the phosphate regulon genes expression. PhoR may function as a membrane-associated protein kinase that phosphorylates PhoB in response to environmental signals.</text>
</comment>
<evidence type="ECO:0000256" key="3">
    <source>
        <dbReference type="ARBA" id="ARBA00012438"/>
    </source>
</evidence>
<dbReference type="EC" id="2.7.13.3" evidence="3"/>
<keyword evidence="7" id="KW-0597">Phosphoprotein</keyword>
<evidence type="ECO:0000256" key="5">
    <source>
        <dbReference type="ARBA" id="ARBA00022448"/>
    </source>
</evidence>
<proteinExistence type="predicted"/>
<evidence type="ECO:0000256" key="15">
    <source>
        <dbReference type="ARBA" id="ARBA00023012"/>
    </source>
</evidence>
<dbReference type="RefSeq" id="WP_123072180.1">
    <property type="nucleotide sequence ID" value="NZ_JSAB01000433.1"/>
</dbReference>
<keyword evidence="12 20" id="KW-0418">Kinase</keyword>
<dbReference type="GO" id="GO:0005524">
    <property type="term" value="F:ATP binding"/>
    <property type="evidence" value="ECO:0007669"/>
    <property type="project" value="UniProtKB-KW"/>
</dbReference>
<evidence type="ECO:0000313" key="21">
    <source>
        <dbReference type="Proteomes" id="UP000283254"/>
    </source>
</evidence>
<dbReference type="SUPFAM" id="SSF47384">
    <property type="entry name" value="Homodimeric domain of signal transducing histidine kinase"/>
    <property type="match status" value="1"/>
</dbReference>
<dbReference type="Pfam" id="PF13188">
    <property type="entry name" value="PAS_8"/>
    <property type="match status" value="1"/>
</dbReference>
<dbReference type="SUPFAM" id="SSF55785">
    <property type="entry name" value="PYP-like sensor domain (PAS domain)"/>
    <property type="match status" value="1"/>
</dbReference>
<dbReference type="Pfam" id="PF00512">
    <property type="entry name" value="HisKA"/>
    <property type="match status" value="1"/>
</dbReference>